<proteinExistence type="predicted"/>
<dbReference type="InterPro" id="IPR036047">
    <property type="entry name" value="F-box-like_dom_sf"/>
</dbReference>
<dbReference type="PANTHER" id="PTHR13318">
    <property type="entry name" value="PARTNER OF PAIRED, ISOFORM B-RELATED"/>
    <property type="match status" value="1"/>
</dbReference>
<dbReference type="AlphaFoldDB" id="A0A177B7V4"/>
<dbReference type="Pfam" id="PF25372">
    <property type="entry name" value="DUF7885"/>
    <property type="match status" value="1"/>
</dbReference>
<evidence type="ECO:0000259" key="2">
    <source>
        <dbReference type="PROSITE" id="PS50181"/>
    </source>
</evidence>
<evidence type="ECO:0000313" key="3">
    <source>
        <dbReference type="EMBL" id="OAF70336.1"/>
    </source>
</evidence>
<dbReference type="Proteomes" id="UP000078046">
    <property type="component" value="Unassembled WGS sequence"/>
</dbReference>
<sequence>MNSFSKCFYEKSKNKIVEPGIKIEFLKSSVKDQMIKSKCTMDSLSNEILVRITQLLNKHNLMNVSLVSKRWYRLCNDGLNWKKISFTNKQYRLRTIVINSIMYKCSNFLTHLEFYDCTFLANQQIIRLVDRSKNIQILNLSGCSNLTDDAFESITCHTSKLRELYIKSLQKITDLTLFYFGQNCKHLNVLDISCCRQLTSHGISQLLKGCKNISDFNCSYCEMLTDDAIENLVTESPLLTTININYCCNLTDEALKSIGRSCKNINTLYISGSKIYTDIGLIHLSKKLNYLRNFEACNCSEFTDTGLMEIFKKSKYLENVDIENCRNISDLCLLVLSINTKVLRNVILSNCVNITDDGICGIISTNYKTLTSLDIENCKKITDKSLELLAECPKLRRIALYDCELITEKAIAQINLKNPTVIILAFYENFAKSFEESTNIKSRVTCCTIS</sequence>
<dbReference type="InterPro" id="IPR057207">
    <property type="entry name" value="FBXL15_LRR"/>
</dbReference>
<dbReference type="InterPro" id="IPR032675">
    <property type="entry name" value="LRR_dom_sf"/>
</dbReference>
<protein>
    <recommendedName>
        <fullName evidence="2">F-box domain-containing protein</fullName>
    </recommendedName>
</protein>
<dbReference type="OrthoDB" id="550575at2759"/>
<dbReference type="PANTHER" id="PTHR13318:SF190">
    <property type="entry name" value="PARTNER OF PAIRED, ISOFORM B"/>
    <property type="match status" value="1"/>
</dbReference>
<keyword evidence="1" id="KW-0833">Ubl conjugation pathway</keyword>
<keyword evidence="4" id="KW-1185">Reference proteome</keyword>
<accession>A0A177B7V4</accession>
<dbReference type="SUPFAM" id="SSF52047">
    <property type="entry name" value="RNI-like"/>
    <property type="match status" value="1"/>
</dbReference>
<dbReference type="SUPFAM" id="SSF81383">
    <property type="entry name" value="F-box domain"/>
    <property type="match status" value="1"/>
</dbReference>
<dbReference type="SMART" id="SM00367">
    <property type="entry name" value="LRR_CC"/>
    <property type="match status" value="11"/>
</dbReference>
<dbReference type="GO" id="GO:0031146">
    <property type="term" value="P:SCF-dependent proteasomal ubiquitin-dependent protein catabolic process"/>
    <property type="evidence" value="ECO:0007669"/>
    <property type="project" value="TreeGrafter"/>
</dbReference>
<dbReference type="PROSITE" id="PS50181">
    <property type="entry name" value="FBOX"/>
    <property type="match status" value="1"/>
</dbReference>
<organism evidence="3 4">
    <name type="scientific">Intoshia linei</name>
    <dbReference type="NCBI Taxonomy" id="1819745"/>
    <lineage>
        <taxon>Eukaryota</taxon>
        <taxon>Metazoa</taxon>
        <taxon>Spiralia</taxon>
        <taxon>Lophotrochozoa</taxon>
        <taxon>Mesozoa</taxon>
        <taxon>Orthonectida</taxon>
        <taxon>Rhopaluridae</taxon>
        <taxon>Intoshia</taxon>
    </lineage>
</organism>
<evidence type="ECO:0000256" key="1">
    <source>
        <dbReference type="ARBA" id="ARBA00022786"/>
    </source>
</evidence>
<dbReference type="SMART" id="SM00256">
    <property type="entry name" value="FBOX"/>
    <property type="match status" value="1"/>
</dbReference>
<dbReference type="EMBL" id="LWCA01000159">
    <property type="protein sequence ID" value="OAF70336.1"/>
    <property type="molecule type" value="Genomic_DNA"/>
</dbReference>
<name>A0A177B7V4_9BILA</name>
<gene>
    <name evidence="3" type="ORF">A3Q56_01903</name>
</gene>
<dbReference type="InterPro" id="IPR006553">
    <property type="entry name" value="Leu-rich_rpt_Cys-con_subtyp"/>
</dbReference>
<dbReference type="Gene3D" id="3.80.10.10">
    <property type="entry name" value="Ribonuclease Inhibitor"/>
    <property type="match status" value="3"/>
</dbReference>
<comment type="caution">
    <text evidence="3">The sequence shown here is derived from an EMBL/GenBank/DDBJ whole genome shotgun (WGS) entry which is preliminary data.</text>
</comment>
<reference evidence="3 4" key="1">
    <citation type="submission" date="2016-04" db="EMBL/GenBank/DDBJ databases">
        <title>The genome of Intoshia linei affirms orthonectids as highly simplified spiralians.</title>
        <authorList>
            <person name="Mikhailov K.V."/>
            <person name="Slusarev G.S."/>
            <person name="Nikitin M.A."/>
            <person name="Logacheva M.D."/>
            <person name="Penin A."/>
            <person name="Aleoshin V."/>
            <person name="Panchin Y.V."/>
        </authorList>
    </citation>
    <scope>NUCLEOTIDE SEQUENCE [LARGE SCALE GENOMIC DNA]</scope>
    <source>
        <strain evidence="3">Intl2013</strain>
        <tissue evidence="3">Whole animal</tissue>
    </source>
</reference>
<dbReference type="GO" id="GO:0019005">
    <property type="term" value="C:SCF ubiquitin ligase complex"/>
    <property type="evidence" value="ECO:0007669"/>
    <property type="project" value="TreeGrafter"/>
</dbReference>
<dbReference type="Pfam" id="PF12937">
    <property type="entry name" value="F-box-like"/>
    <property type="match status" value="1"/>
</dbReference>
<feature type="domain" description="F-box" evidence="2">
    <location>
        <begin position="38"/>
        <end position="84"/>
    </location>
</feature>
<dbReference type="InterPro" id="IPR001810">
    <property type="entry name" value="F-box_dom"/>
</dbReference>
<evidence type="ECO:0000313" key="4">
    <source>
        <dbReference type="Proteomes" id="UP000078046"/>
    </source>
</evidence>